<dbReference type="InterPro" id="IPR000889">
    <property type="entry name" value="Glutathione_peroxidase"/>
</dbReference>
<name>A0A316U5J4_9BASI</name>
<comment type="similarity">
    <text evidence="1 7">Belongs to the glutathione peroxidase family.</text>
</comment>
<dbReference type="Proteomes" id="UP000245942">
    <property type="component" value="Unassembled WGS sequence"/>
</dbReference>
<evidence type="ECO:0000256" key="7">
    <source>
        <dbReference type="RuleBase" id="RU000499"/>
    </source>
</evidence>
<dbReference type="AlphaFoldDB" id="A0A316U5J4"/>
<dbReference type="GO" id="GO:0034599">
    <property type="term" value="P:cellular response to oxidative stress"/>
    <property type="evidence" value="ECO:0007669"/>
    <property type="project" value="TreeGrafter"/>
</dbReference>
<dbReference type="GeneID" id="37012081"/>
<evidence type="ECO:0000313" key="9">
    <source>
        <dbReference type="Proteomes" id="UP000245942"/>
    </source>
</evidence>
<evidence type="ECO:0000256" key="6">
    <source>
        <dbReference type="PIRSR" id="PIRSR000303-1"/>
    </source>
</evidence>
<evidence type="ECO:0000256" key="5">
    <source>
        <dbReference type="ARBA" id="ARBA00049091"/>
    </source>
</evidence>
<dbReference type="STRING" id="1684307.A0A316U5J4"/>
<dbReference type="InterPro" id="IPR029760">
    <property type="entry name" value="GPX_CS"/>
</dbReference>
<keyword evidence="2 7" id="KW-0575">Peroxidase</keyword>
<keyword evidence="3" id="KW-0049">Antioxidant</keyword>
<evidence type="ECO:0000313" key="8">
    <source>
        <dbReference type="EMBL" id="PWN20470.1"/>
    </source>
</evidence>
<proteinExistence type="inferred from homology"/>
<comment type="catalytic activity">
    <reaction evidence="5">
        <text>a hydroperoxide + [thioredoxin]-dithiol = an alcohol + [thioredoxin]-disulfide + H2O</text>
        <dbReference type="Rhea" id="RHEA:62620"/>
        <dbReference type="Rhea" id="RHEA-COMP:10698"/>
        <dbReference type="Rhea" id="RHEA-COMP:10700"/>
        <dbReference type="ChEBI" id="CHEBI:15377"/>
        <dbReference type="ChEBI" id="CHEBI:29950"/>
        <dbReference type="ChEBI" id="CHEBI:30879"/>
        <dbReference type="ChEBI" id="CHEBI:35924"/>
        <dbReference type="ChEBI" id="CHEBI:50058"/>
        <dbReference type="EC" id="1.11.1.24"/>
    </reaction>
</comment>
<dbReference type="Pfam" id="PF00255">
    <property type="entry name" value="GSHPx"/>
    <property type="match status" value="1"/>
</dbReference>
<evidence type="ECO:0000256" key="4">
    <source>
        <dbReference type="ARBA" id="ARBA00023002"/>
    </source>
</evidence>
<evidence type="ECO:0000256" key="2">
    <source>
        <dbReference type="ARBA" id="ARBA00022559"/>
    </source>
</evidence>
<dbReference type="InterPro" id="IPR029759">
    <property type="entry name" value="GPX_AS"/>
</dbReference>
<dbReference type="PROSITE" id="PS00460">
    <property type="entry name" value="GLUTATHIONE_PEROXID_1"/>
    <property type="match status" value="1"/>
</dbReference>
<evidence type="ECO:0000256" key="1">
    <source>
        <dbReference type="ARBA" id="ARBA00006926"/>
    </source>
</evidence>
<dbReference type="Gene3D" id="3.40.30.10">
    <property type="entry name" value="Glutaredoxin"/>
    <property type="match status" value="1"/>
</dbReference>
<sequence>MVDFYTLSAPKPNGSSYDFASLKGKVVLIVNTASKCGFTPQFAELEELNKKYKDQGLVILGFPCNQFASQDPEGDEGIGAFCTKNYGVSFDMLAKSDVNGSNANEVFKWLKDQKSGLLGLSGIKWNFTKFLVDKDGKVQQRYSPQTKPLSISNEIEKLLKAPSAAK</sequence>
<dbReference type="OrthoDB" id="446890at2759"/>
<protein>
    <recommendedName>
        <fullName evidence="7">Glutathione peroxidase</fullName>
    </recommendedName>
</protein>
<keyword evidence="9" id="KW-1185">Reference proteome</keyword>
<dbReference type="RefSeq" id="XP_025347630.1">
    <property type="nucleotide sequence ID" value="XM_025490347.1"/>
</dbReference>
<dbReference type="EMBL" id="KZ819328">
    <property type="protein sequence ID" value="PWN20470.1"/>
    <property type="molecule type" value="Genomic_DNA"/>
</dbReference>
<organism evidence="8 9">
    <name type="scientific">Pseudomicrostroma glucosiphilum</name>
    <dbReference type="NCBI Taxonomy" id="1684307"/>
    <lineage>
        <taxon>Eukaryota</taxon>
        <taxon>Fungi</taxon>
        <taxon>Dikarya</taxon>
        <taxon>Basidiomycota</taxon>
        <taxon>Ustilaginomycotina</taxon>
        <taxon>Exobasidiomycetes</taxon>
        <taxon>Microstromatales</taxon>
        <taxon>Microstromatales incertae sedis</taxon>
        <taxon>Pseudomicrostroma</taxon>
    </lineage>
</organism>
<dbReference type="PANTHER" id="PTHR11592:SF78">
    <property type="entry name" value="GLUTATHIONE PEROXIDASE"/>
    <property type="match status" value="1"/>
</dbReference>
<dbReference type="SUPFAM" id="SSF52833">
    <property type="entry name" value="Thioredoxin-like"/>
    <property type="match status" value="1"/>
</dbReference>
<dbReference type="PRINTS" id="PR01011">
    <property type="entry name" value="GLUTPROXDASE"/>
</dbReference>
<keyword evidence="4 7" id="KW-0560">Oxidoreductase</keyword>
<evidence type="ECO:0000256" key="3">
    <source>
        <dbReference type="ARBA" id="ARBA00022862"/>
    </source>
</evidence>
<accession>A0A316U5J4</accession>
<dbReference type="PROSITE" id="PS00763">
    <property type="entry name" value="GLUTATHIONE_PEROXID_2"/>
    <property type="match status" value="1"/>
</dbReference>
<dbReference type="PANTHER" id="PTHR11592">
    <property type="entry name" value="GLUTATHIONE PEROXIDASE"/>
    <property type="match status" value="1"/>
</dbReference>
<feature type="active site" evidence="6">
    <location>
        <position position="36"/>
    </location>
</feature>
<dbReference type="CDD" id="cd00340">
    <property type="entry name" value="GSH_Peroxidase"/>
    <property type="match status" value="1"/>
</dbReference>
<gene>
    <name evidence="8" type="ORF">BCV69DRAFT_249618</name>
</gene>
<dbReference type="FunFam" id="3.40.30.10:FF:000010">
    <property type="entry name" value="Glutathione peroxidase"/>
    <property type="match status" value="1"/>
</dbReference>
<dbReference type="PROSITE" id="PS51355">
    <property type="entry name" value="GLUTATHIONE_PEROXID_3"/>
    <property type="match status" value="1"/>
</dbReference>
<reference evidence="8 9" key="1">
    <citation type="journal article" date="2018" name="Mol. Biol. Evol.">
        <title>Broad Genomic Sampling Reveals a Smut Pathogenic Ancestry of the Fungal Clade Ustilaginomycotina.</title>
        <authorList>
            <person name="Kijpornyongpan T."/>
            <person name="Mondo S.J."/>
            <person name="Barry K."/>
            <person name="Sandor L."/>
            <person name="Lee J."/>
            <person name="Lipzen A."/>
            <person name="Pangilinan J."/>
            <person name="LaButti K."/>
            <person name="Hainaut M."/>
            <person name="Henrissat B."/>
            <person name="Grigoriev I.V."/>
            <person name="Spatafora J.W."/>
            <person name="Aime M.C."/>
        </authorList>
    </citation>
    <scope>NUCLEOTIDE SEQUENCE [LARGE SCALE GENOMIC DNA]</scope>
    <source>
        <strain evidence="8 9">MCA 4718</strain>
    </source>
</reference>
<dbReference type="GO" id="GO:0140824">
    <property type="term" value="F:thioredoxin-dependent peroxiredoxin activity"/>
    <property type="evidence" value="ECO:0007669"/>
    <property type="project" value="UniProtKB-EC"/>
</dbReference>
<dbReference type="InterPro" id="IPR036249">
    <property type="entry name" value="Thioredoxin-like_sf"/>
</dbReference>
<dbReference type="PIRSF" id="PIRSF000303">
    <property type="entry name" value="Glutathion_perox"/>
    <property type="match status" value="1"/>
</dbReference>